<accession>A0A5J5LT83</accession>
<keyword evidence="1" id="KW-1133">Transmembrane helix</keyword>
<keyword evidence="1" id="KW-0812">Transmembrane</keyword>
<evidence type="ECO:0000313" key="2">
    <source>
        <dbReference type="EMBL" id="KAB0240944.1"/>
    </source>
</evidence>
<sequence length="67" mass="7770">MPLSLDCFCIYLSVPLNLDVRLSKLSWAFYFLVFTCFIITGFSIICGFHPSGWNQEENCPDWQTEDP</sequence>
<comment type="caution">
    <text evidence="2">The sequence shown here is derived from an EMBL/GenBank/DDBJ whole genome shotgun (WGS) entry which is preliminary data.</text>
</comment>
<keyword evidence="1" id="KW-0472">Membrane</keyword>
<protein>
    <submittedName>
        <fullName evidence="2">Uncharacterized protein</fullName>
    </submittedName>
</protein>
<organism evidence="2 3">
    <name type="scientific">Microcystis aeruginosa EAWAG127a</name>
    <dbReference type="NCBI Taxonomy" id="2529855"/>
    <lineage>
        <taxon>Bacteria</taxon>
        <taxon>Bacillati</taxon>
        <taxon>Cyanobacteriota</taxon>
        <taxon>Cyanophyceae</taxon>
        <taxon>Oscillatoriophycideae</taxon>
        <taxon>Chroococcales</taxon>
        <taxon>Microcystaceae</taxon>
        <taxon>Microcystis</taxon>
    </lineage>
</organism>
<evidence type="ECO:0000256" key="1">
    <source>
        <dbReference type="SAM" id="Phobius"/>
    </source>
</evidence>
<gene>
    <name evidence="2" type="ORF">EZJ55_10545</name>
</gene>
<dbReference type="Proteomes" id="UP000325636">
    <property type="component" value="Unassembled WGS sequence"/>
</dbReference>
<dbReference type="EMBL" id="SRLN01000012">
    <property type="protein sequence ID" value="KAB0240944.1"/>
    <property type="molecule type" value="Genomic_DNA"/>
</dbReference>
<proteinExistence type="predicted"/>
<name>A0A5J5LT83_MICAE</name>
<feature type="transmembrane region" description="Helical" evidence="1">
    <location>
        <begin position="27"/>
        <end position="48"/>
    </location>
</feature>
<dbReference type="AlphaFoldDB" id="A0A5J5LT83"/>
<evidence type="ECO:0000313" key="3">
    <source>
        <dbReference type="Proteomes" id="UP000325636"/>
    </source>
</evidence>
<reference evidence="3" key="1">
    <citation type="submission" date="2019-04" db="EMBL/GenBank/DDBJ databases">
        <title>Microviridin 1777: A Toxic Chymotrypsin Inhibitor Discovered by a Metabologenomic Approach.</title>
        <authorList>
            <person name="Sieber S."/>
            <person name="Grendelmeier S.M."/>
            <person name="Harris L.A."/>
            <person name="Mitchell D.A."/>
            <person name="Gademann K."/>
        </authorList>
    </citation>
    <scope>NUCLEOTIDE SEQUENCE [LARGE SCALE GENOMIC DNA]</scope>
    <source>
        <strain evidence="3">EAWAG127a</strain>
    </source>
</reference>